<dbReference type="InterPro" id="IPR011642">
    <property type="entry name" value="Gate_dom"/>
</dbReference>
<accession>A0ABZ1BXZ3</accession>
<dbReference type="EMBL" id="CP141615">
    <property type="protein sequence ID" value="WRP17680.1"/>
    <property type="molecule type" value="Genomic_DNA"/>
</dbReference>
<evidence type="ECO:0000259" key="2">
    <source>
        <dbReference type="Pfam" id="PF07670"/>
    </source>
</evidence>
<protein>
    <submittedName>
        <fullName evidence="3">Nucleoside recognition domain-containing protein</fullName>
    </submittedName>
</protein>
<sequence>MINYVWGALVLGGTLAALLSGQPDVVTQALTDGALRGVELGVRMLGAIMLWTGLIRIADDAGLTRWLARALEPLARRLFPSVPGDSPAMGALLMAISANVLGLGNAATPLGIKAMSELQRLNPEPRRASPAMCTLLALSTSSVTVVPTGVIALRAAAGASQPADILVPTLIATTYSTLVALVADAYFRSRSLRR</sequence>
<name>A0ABZ1BXZ3_9FIRM</name>
<evidence type="ECO:0000313" key="4">
    <source>
        <dbReference type="Proteomes" id="UP001332192"/>
    </source>
</evidence>
<feature type="transmembrane region" description="Helical" evidence="1">
    <location>
        <begin position="165"/>
        <end position="187"/>
    </location>
</feature>
<dbReference type="Pfam" id="PF07670">
    <property type="entry name" value="Gate"/>
    <property type="match status" value="1"/>
</dbReference>
<evidence type="ECO:0000256" key="1">
    <source>
        <dbReference type="SAM" id="Phobius"/>
    </source>
</evidence>
<keyword evidence="1" id="KW-0812">Transmembrane</keyword>
<dbReference type="RefSeq" id="WP_324716950.1">
    <property type="nucleotide sequence ID" value="NZ_CP141615.1"/>
</dbReference>
<reference evidence="3 4" key="1">
    <citation type="journal article" date="2024" name="Front. Microbiol.">
        <title>Novel thermophilic genera Geochorda gen. nov. and Carboxydochorda gen. nov. from the deep terrestrial subsurface reveal the ecophysiological diversity in the class Limnochordia.</title>
        <authorList>
            <person name="Karnachuk O.V."/>
            <person name="Lukina A.P."/>
            <person name="Avakyan M.R."/>
            <person name="Kadnikov V.V."/>
            <person name="Begmatov S."/>
            <person name="Beletsky A.V."/>
            <person name="Vlasova K.G."/>
            <person name="Novikov A.A."/>
            <person name="Shcherbakova V.A."/>
            <person name="Mardanov A.V."/>
            <person name="Ravin N.V."/>
        </authorList>
    </citation>
    <scope>NUCLEOTIDE SEQUENCE [LARGE SCALE GENOMIC DNA]</scope>
    <source>
        <strain evidence="3 4">L945</strain>
    </source>
</reference>
<gene>
    <name evidence="3" type="ORF">U7230_01280</name>
</gene>
<proteinExistence type="predicted"/>
<evidence type="ECO:0000313" key="3">
    <source>
        <dbReference type="EMBL" id="WRP17680.1"/>
    </source>
</evidence>
<keyword evidence="1" id="KW-1133">Transmembrane helix</keyword>
<keyword evidence="1" id="KW-0472">Membrane</keyword>
<keyword evidence="4" id="KW-1185">Reference proteome</keyword>
<feature type="transmembrane region" description="Helical" evidence="1">
    <location>
        <begin position="133"/>
        <end position="153"/>
    </location>
</feature>
<feature type="domain" description="Nucleoside transporter/FeoB GTPase Gate" evidence="2">
    <location>
        <begin position="43"/>
        <end position="152"/>
    </location>
</feature>
<dbReference type="Proteomes" id="UP001332192">
    <property type="component" value="Chromosome"/>
</dbReference>
<feature type="transmembrane region" description="Helical" evidence="1">
    <location>
        <begin position="88"/>
        <end position="112"/>
    </location>
</feature>
<organism evidence="3 4">
    <name type="scientific">Carboxydichorda subterranea</name>
    <dbReference type="NCBI Taxonomy" id="3109565"/>
    <lineage>
        <taxon>Bacteria</taxon>
        <taxon>Bacillati</taxon>
        <taxon>Bacillota</taxon>
        <taxon>Limnochordia</taxon>
        <taxon>Limnochordales</taxon>
        <taxon>Geochordaceae</taxon>
        <taxon>Carboxydichorda</taxon>
    </lineage>
</organism>